<protein>
    <recommendedName>
        <fullName evidence="4">DUF3987 domain-containing protein</fullName>
    </recommendedName>
</protein>
<reference evidence="3" key="1">
    <citation type="submission" date="2013-08" db="EMBL/GenBank/DDBJ databases">
        <title>Intrasporangium oryzae NRRL B-24470.</title>
        <authorList>
            <person name="Liu H."/>
            <person name="Wang G."/>
        </authorList>
    </citation>
    <scope>NUCLEOTIDE SEQUENCE [LARGE SCALE GENOMIC DNA]</scope>
    <source>
        <strain evidence="3">Q5-1</strain>
    </source>
</reference>
<name>W9GMF6_9MICO</name>
<evidence type="ECO:0000256" key="1">
    <source>
        <dbReference type="SAM" id="MobiDB-lite"/>
    </source>
</evidence>
<dbReference type="AlphaFoldDB" id="W9GMF6"/>
<dbReference type="Proteomes" id="UP000019494">
    <property type="component" value="Unassembled WGS sequence"/>
</dbReference>
<gene>
    <name evidence="2" type="ORF">N864_07600</name>
</gene>
<evidence type="ECO:0008006" key="4">
    <source>
        <dbReference type="Google" id="ProtNLM"/>
    </source>
</evidence>
<organism evidence="2 3">
    <name type="scientific">Intrasporangium chromatireducens Q5-1</name>
    <dbReference type="NCBI Taxonomy" id="584657"/>
    <lineage>
        <taxon>Bacteria</taxon>
        <taxon>Bacillati</taxon>
        <taxon>Actinomycetota</taxon>
        <taxon>Actinomycetes</taxon>
        <taxon>Micrococcales</taxon>
        <taxon>Intrasporangiaceae</taxon>
        <taxon>Intrasporangium</taxon>
    </lineage>
</organism>
<keyword evidence="3" id="KW-1185">Reference proteome</keyword>
<dbReference type="OrthoDB" id="9763644at2"/>
<sequence>MTTLDLDAVRDWFERVYAGAPGLLSVVHVDATGTFKGTGGGIPDIDGAVRRIAGLDRAGAQGIYLRTTTLARPLESHERGTEADSLALPGLWADVDFGEVGHKPGRGLPLPPSADEAWRIVSTSGLPEPSLWVHSGGGLYPWWLLEAPAVLDETTRPIAAKMSAAWQQALKRSAERLGYEYGAGVGDLPRVLRIPGTVNRKGGLERPCRVVQDNGVAYTIEDLTKALQAVTPAPEPVEQRPTRQRVELVPNTGASAFDLLDEYAAFDDILTGAGWTKHHGSHPPSIDECWSRPDGPDNPCSAHTLKANPHVLVVHSELAGLPTGGGQKLTRGRVFAHLHHGGDERAAAVDLFAAIGGRPSTPAAAALPLPRETRPVTRPATSSTIGLHDLVALEHQAQRVARERQHDDEPPPPPTPTFDIERDDFWTARPELEHVRAFARARLASPWAVLGCALARVVAHVEPFVTLPDTIGSYASLNLFVGLIGPSGGGKGAAEGAAKDAIVYSPLLGPQLVEAGVGSGEGLAHTYLRYVAGKGKERGHVEQHTTRALFRAPEVDTLAALKGRQGSTLLPKLRDAWNGDALGFAYADVTRRLDLRPHAYRMCLIVGIQPARAAVLLDDADGGTPQRFLWMPVQDPNVPDITPTAPRPHKWRTPPLPTASGTRTVLPVYPPAEAAIRQSARARHRGEVDPLDGHALLCRLKTAAALGLFNGHAEVTEEDWALSSIVMAISDHTRASVVRSLLTRRDAATVARGRADGLRESVAAEVRAGEAAKRVGRTILRKLDGDWTNHSDLRRAIAHRDREHFDDAIERLQAAGLIESEDVDNGAADGARYRRIEGAAA</sequence>
<feature type="compositionally biased region" description="Basic and acidic residues" evidence="1">
    <location>
        <begin position="398"/>
        <end position="409"/>
    </location>
</feature>
<feature type="region of interest" description="Disordered" evidence="1">
    <location>
        <begin position="643"/>
        <end position="663"/>
    </location>
</feature>
<feature type="region of interest" description="Disordered" evidence="1">
    <location>
        <begin position="398"/>
        <end position="421"/>
    </location>
</feature>
<dbReference type="PATRIC" id="fig|584657.3.peg.3060"/>
<evidence type="ECO:0000313" key="2">
    <source>
        <dbReference type="EMBL" id="EWT05049.1"/>
    </source>
</evidence>
<dbReference type="EMBL" id="AWQS01000152">
    <property type="protein sequence ID" value="EWT05049.1"/>
    <property type="molecule type" value="Genomic_DNA"/>
</dbReference>
<evidence type="ECO:0000313" key="3">
    <source>
        <dbReference type="Proteomes" id="UP000019494"/>
    </source>
</evidence>
<comment type="caution">
    <text evidence="2">The sequence shown here is derived from an EMBL/GenBank/DDBJ whole genome shotgun (WGS) entry which is preliminary data.</text>
</comment>
<proteinExistence type="predicted"/>
<dbReference type="RefSeq" id="WP_051518658.1">
    <property type="nucleotide sequence ID" value="NZ_AWQS01000152.1"/>
</dbReference>
<accession>W9GMF6</accession>